<evidence type="ECO:0000256" key="7">
    <source>
        <dbReference type="ARBA" id="ARBA00022779"/>
    </source>
</evidence>
<dbReference type="AlphaFoldDB" id="A0AAE4Y9Q1"/>
<dbReference type="InterPro" id="IPR023087">
    <property type="entry name" value="Flg_Motor_Flig_C"/>
</dbReference>
<proteinExistence type="inferred from homology"/>
<dbReference type="Pfam" id="PF01706">
    <property type="entry name" value="FliG_C"/>
    <property type="match status" value="1"/>
</dbReference>
<keyword evidence="9" id="KW-0975">Bacterial flagellum</keyword>
<evidence type="ECO:0000256" key="1">
    <source>
        <dbReference type="ARBA" id="ARBA00004117"/>
    </source>
</evidence>
<comment type="subcellular location">
    <subcellularLocation>
        <location evidence="1">Bacterial flagellum basal body</location>
    </subcellularLocation>
    <subcellularLocation>
        <location evidence="2">Cell membrane</location>
        <topology evidence="2">Peripheral membrane protein</topology>
        <orientation evidence="2">Cytoplasmic side</orientation>
    </subcellularLocation>
</comment>
<dbReference type="EMBL" id="JAABNR010000001">
    <property type="protein sequence ID" value="NBZ86065.1"/>
    <property type="molecule type" value="Genomic_DNA"/>
</dbReference>
<evidence type="ECO:0000256" key="3">
    <source>
        <dbReference type="ARBA" id="ARBA00010299"/>
    </source>
</evidence>
<evidence type="ECO:0000313" key="15">
    <source>
        <dbReference type="Proteomes" id="UP001193501"/>
    </source>
</evidence>
<dbReference type="Pfam" id="PF14841">
    <property type="entry name" value="FliG_M"/>
    <property type="match status" value="1"/>
</dbReference>
<dbReference type="InterPro" id="IPR000090">
    <property type="entry name" value="Flg_Motor_Flig"/>
</dbReference>
<comment type="caution">
    <text evidence="14">The sequence shown here is derived from an EMBL/GenBank/DDBJ whole genome shotgun (WGS) entry which is preliminary data.</text>
</comment>
<sequence length="353" mass="38064">MLASLTNTEGFGAPALLPASRPKIHPKEKAAIIVRLMLSEGAPLKVTSLPEDMQTELTQQLGKMRRVSRETLKAVVEEFLGELEQVGLSFPGGLEGALSMMDGHMSANAASRLRRLSGGNASVDPWERINAMSLERIVPVLEEESIEVCAVVLSKLPVPRAAELLAKLPGERARAVAYAVSLTGNVDPDTVHRIGLSLATQLDSQPLKAFDAGPGERVGAILNVAAASTRDEVLRGLLEQDKDFAEVVKKNIFTFEHIKARLGPRDVPKVIRLVDQNLIVTALAYAMGVPDLVPSAEHILSNLSQRLTQTLKEEMAGRGKIKEKDAEEAMGAIVMAIRQLEGSGEVVLVEPEQ</sequence>
<evidence type="ECO:0000259" key="13">
    <source>
        <dbReference type="Pfam" id="PF14842"/>
    </source>
</evidence>
<evidence type="ECO:0000313" key="14">
    <source>
        <dbReference type="EMBL" id="NBZ86065.1"/>
    </source>
</evidence>
<accession>A0AAE4Y9Q1</accession>
<keyword evidence="7" id="KW-0283">Flagellar rotation</keyword>
<keyword evidence="14" id="KW-0966">Cell projection</keyword>
<comment type="function">
    <text evidence="10">FliG is one of three proteins (FliG, FliN, FliM) that forms the rotor-mounted switch complex (C ring), located at the base of the basal body. This complex interacts with the CheY and CheZ chemotaxis proteins, in addition to contacting components of the motor that determine the direction of flagellar rotation.</text>
</comment>
<evidence type="ECO:0000256" key="10">
    <source>
        <dbReference type="ARBA" id="ARBA00025598"/>
    </source>
</evidence>
<keyword evidence="6" id="KW-0145">Chemotaxis</keyword>
<keyword evidence="5" id="KW-1003">Cell membrane</keyword>
<dbReference type="InterPro" id="IPR028263">
    <property type="entry name" value="FliG_N"/>
</dbReference>
<dbReference type="InterPro" id="IPR032779">
    <property type="entry name" value="FliG_M"/>
</dbReference>
<dbReference type="Pfam" id="PF14842">
    <property type="entry name" value="FliG_N"/>
    <property type="match status" value="1"/>
</dbReference>
<dbReference type="GO" id="GO:0006935">
    <property type="term" value="P:chemotaxis"/>
    <property type="evidence" value="ECO:0007669"/>
    <property type="project" value="UniProtKB-KW"/>
</dbReference>
<dbReference type="PRINTS" id="PR00954">
    <property type="entry name" value="FLGMOTORFLIG"/>
</dbReference>
<evidence type="ECO:0000259" key="11">
    <source>
        <dbReference type="Pfam" id="PF01706"/>
    </source>
</evidence>
<evidence type="ECO:0000256" key="4">
    <source>
        <dbReference type="ARBA" id="ARBA00021870"/>
    </source>
</evidence>
<feature type="domain" description="Flagellar motor switch protein FliG middle" evidence="12">
    <location>
        <begin position="136"/>
        <end position="206"/>
    </location>
</feature>
<keyword evidence="14" id="KW-0969">Cilium</keyword>
<comment type="similarity">
    <text evidence="3">Belongs to the FliG family.</text>
</comment>
<dbReference type="GO" id="GO:0003774">
    <property type="term" value="F:cytoskeletal motor activity"/>
    <property type="evidence" value="ECO:0007669"/>
    <property type="project" value="InterPro"/>
</dbReference>
<dbReference type="Gene3D" id="1.10.220.30">
    <property type="match status" value="3"/>
</dbReference>
<gene>
    <name evidence="14" type="ORF">GV832_00590</name>
</gene>
<dbReference type="PANTHER" id="PTHR30534:SF0">
    <property type="entry name" value="FLAGELLAR MOTOR SWITCH PROTEIN FLIG"/>
    <property type="match status" value="1"/>
</dbReference>
<name>A0AAE4Y9Q1_9RHOB</name>
<organism evidence="14 15">
    <name type="scientific">Stagnihabitans tardus</name>
    <dbReference type="NCBI Taxonomy" id="2699202"/>
    <lineage>
        <taxon>Bacteria</taxon>
        <taxon>Pseudomonadati</taxon>
        <taxon>Pseudomonadota</taxon>
        <taxon>Alphaproteobacteria</taxon>
        <taxon>Rhodobacterales</taxon>
        <taxon>Paracoccaceae</taxon>
        <taxon>Stagnihabitans</taxon>
    </lineage>
</organism>
<dbReference type="GO" id="GO:0009425">
    <property type="term" value="C:bacterial-type flagellum basal body"/>
    <property type="evidence" value="ECO:0007669"/>
    <property type="project" value="UniProtKB-SubCell"/>
</dbReference>
<dbReference type="SUPFAM" id="SSF48029">
    <property type="entry name" value="FliG"/>
    <property type="match status" value="2"/>
</dbReference>
<evidence type="ECO:0000256" key="8">
    <source>
        <dbReference type="ARBA" id="ARBA00023136"/>
    </source>
</evidence>
<protein>
    <recommendedName>
        <fullName evidence="4">Flagellar motor switch protein FliG</fullName>
    </recommendedName>
</protein>
<keyword evidence="14" id="KW-0282">Flagellum</keyword>
<dbReference type="GO" id="GO:0071973">
    <property type="term" value="P:bacterial-type flagellum-dependent cell motility"/>
    <property type="evidence" value="ECO:0007669"/>
    <property type="project" value="InterPro"/>
</dbReference>
<evidence type="ECO:0000256" key="6">
    <source>
        <dbReference type="ARBA" id="ARBA00022500"/>
    </source>
</evidence>
<evidence type="ECO:0000256" key="9">
    <source>
        <dbReference type="ARBA" id="ARBA00023143"/>
    </source>
</evidence>
<dbReference type="GO" id="GO:0005886">
    <property type="term" value="C:plasma membrane"/>
    <property type="evidence" value="ECO:0007669"/>
    <property type="project" value="UniProtKB-SubCell"/>
</dbReference>
<dbReference type="PANTHER" id="PTHR30534">
    <property type="entry name" value="FLAGELLAR MOTOR SWITCH PROTEIN FLIG"/>
    <property type="match status" value="1"/>
</dbReference>
<dbReference type="Proteomes" id="UP001193501">
    <property type="component" value="Unassembled WGS sequence"/>
</dbReference>
<evidence type="ECO:0000259" key="12">
    <source>
        <dbReference type="Pfam" id="PF14841"/>
    </source>
</evidence>
<feature type="domain" description="Flagellar motor switch protein FliG N-terminal" evidence="13">
    <location>
        <begin position="25"/>
        <end position="126"/>
    </location>
</feature>
<feature type="domain" description="Flagellar motor switch protein FliG C-terminal" evidence="11">
    <location>
        <begin position="237"/>
        <end position="348"/>
    </location>
</feature>
<reference evidence="14" key="1">
    <citation type="submission" date="2020-01" db="EMBL/GenBank/DDBJ databases">
        <authorList>
            <person name="Chen W.-M."/>
        </authorList>
    </citation>
    <scope>NUCLEOTIDE SEQUENCE</scope>
    <source>
        <strain evidence="14">CYK-10</strain>
    </source>
</reference>
<evidence type="ECO:0000256" key="2">
    <source>
        <dbReference type="ARBA" id="ARBA00004413"/>
    </source>
</evidence>
<dbReference type="InterPro" id="IPR011002">
    <property type="entry name" value="FliG_a-hlx"/>
</dbReference>
<keyword evidence="15" id="KW-1185">Reference proteome</keyword>
<evidence type="ECO:0000256" key="5">
    <source>
        <dbReference type="ARBA" id="ARBA00022475"/>
    </source>
</evidence>
<keyword evidence="8" id="KW-0472">Membrane</keyword>